<dbReference type="InterPro" id="IPR013154">
    <property type="entry name" value="ADH-like_N"/>
</dbReference>
<dbReference type="AlphaFoldDB" id="Q8KUV8"/>
<dbReference type="GO" id="GO:0008270">
    <property type="term" value="F:zinc ion binding"/>
    <property type="evidence" value="ECO:0007669"/>
    <property type="project" value="InterPro"/>
</dbReference>
<name>Q8KUV8_SYNE7</name>
<dbReference type="Gene3D" id="3.90.180.10">
    <property type="entry name" value="Medium-chain alcohol dehydrogenases, catalytic domain"/>
    <property type="match status" value="1"/>
</dbReference>
<proteinExistence type="predicted"/>
<geneLocation type="plasmid" evidence="2">
    <name>pANL</name>
</geneLocation>
<dbReference type="OrthoDB" id="9792162at2"/>
<evidence type="ECO:0000259" key="1">
    <source>
        <dbReference type="SMART" id="SM00829"/>
    </source>
</evidence>
<dbReference type="InterPro" id="IPR002364">
    <property type="entry name" value="Quin_OxRdtase/zeta-crystal_CS"/>
</dbReference>
<accession>Q8KUV8</accession>
<dbReference type="EMBL" id="AF441790">
    <property type="protein sequence ID" value="AAM81146.3"/>
    <property type="molecule type" value="Genomic_DNA"/>
</dbReference>
<dbReference type="PANTHER" id="PTHR44013:SF1">
    <property type="entry name" value="ZINC-TYPE ALCOHOL DEHYDROGENASE-LIKE PROTEIN C16A3.02C"/>
    <property type="match status" value="1"/>
</dbReference>
<feature type="domain" description="Enoyl reductase (ER)" evidence="1">
    <location>
        <begin position="10"/>
        <end position="322"/>
    </location>
</feature>
<protein>
    <submittedName>
        <fullName evidence="2">ANL16</fullName>
    </submittedName>
</protein>
<evidence type="ECO:0000313" key="2">
    <source>
        <dbReference type="EMBL" id="AAM81146.3"/>
    </source>
</evidence>
<dbReference type="Pfam" id="PF13602">
    <property type="entry name" value="ADH_zinc_N_2"/>
    <property type="match status" value="1"/>
</dbReference>
<gene>
    <name evidence="2" type="ORF">anL16</name>
</gene>
<sequence>MQAMTSDRYGPPEVLQARQVARPPLTDNGVLVRVRASSVNAGDWHLLRGEPWLVRLIYGGLLTPKIPILGTDLAGQVEAVGQQVTLFQPGDDVVGELSACGFGAFAEYVCVPESALVAKPVHISYEQAAAVPAAGMAALQGLRDLGQLQPGQRLLVGGASGGVGSLAVQIGKALGAEVTALARPEKMEMLRGLGADDVVDVNRLEVLIDSGQHYDVILDAAAFRPVADYRPLLSPGGAYILVGGSIARLFQVMLFGQWMSWRQQRRIRCLSSTPTQADLTTLCDWLEAGILTPFIDRTFPLSQLSEAIRYVERRQVRGKVVVLI</sequence>
<dbReference type="InterPro" id="IPR020843">
    <property type="entry name" value="ER"/>
</dbReference>
<dbReference type="SUPFAM" id="SSF51735">
    <property type="entry name" value="NAD(P)-binding Rossmann-fold domains"/>
    <property type="match status" value="1"/>
</dbReference>
<dbReference type="GO" id="GO:0016491">
    <property type="term" value="F:oxidoreductase activity"/>
    <property type="evidence" value="ECO:0007669"/>
    <property type="project" value="InterPro"/>
</dbReference>
<dbReference type="Pfam" id="PF08240">
    <property type="entry name" value="ADH_N"/>
    <property type="match status" value="1"/>
</dbReference>
<organism evidence="2">
    <name type="scientific">Synechococcus elongatus (strain ATCC 33912 / PCC 7942 / FACHB-805)</name>
    <name type="common">Anacystis nidulans R2</name>
    <dbReference type="NCBI Taxonomy" id="1140"/>
    <lineage>
        <taxon>Bacteria</taxon>
        <taxon>Bacillati</taxon>
        <taxon>Cyanobacteriota</taxon>
        <taxon>Cyanophyceae</taxon>
        <taxon>Synechococcales</taxon>
        <taxon>Synechococcaceae</taxon>
        <taxon>Synechococcus</taxon>
    </lineage>
</organism>
<dbReference type="SMART" id="SM00829">
    <property type="entry name" value="PKS_ER"/>
    <property type="match status" value="1"/>
</dbReference>
<dbReference type="InterPro" id="IPR011032">
    <property type="entry name" value="GroES-like_sf"/>
</dbReference>
<dbReference type="Gene3D" id="3.40.50.720">
    <property type="entry name" value="NAD(P)-binding Rossmann-like Domain"/>
    <property type="match status" value="1"/>
</dbReference>
<dbReference type="InterPro" id="IPR052733">
    <property type="entry name" value="Chloroplast_QOR"/>
</dbReference>
<dbReference type="PROSITE" id="PS01162">
    <property type="entry name" value="QOR_ZETA_CRYSTAL"/>
    <property type="match status" value="1"/>
</dbReference>
<dbReference type="CDD" id="cd08267">
    <property type="entry name" value="MDR1"/>
    <property type="match status" value="1"/>
</dbReference>
<dbReference type="SUPFAM" id="SSF50129">
    <property type="entry name" value="GroES-like"/>
    <property type="match status" value="1"/>
</dbReference>
<dbReference type="InterPro" id="IPR036291">
    <property type="entry name" value="NAD(P)-bd_dom_sf"/>
</dbReference>
<dbReference type="PANTHER" id="PTHR44013">
    <property type="entry name" value="ZINC-TYPE ALCOHOL DEHYDROGENASE-LIKE PROTEIN C16A3.02C"/>
    <property type="match status" value="1"/>
</dbReference>
<dbReference type="RefSeq" id="WP_011055134.1">
    <property type="nucleotide sequence ID" value="NZ_CP130603.1"/>
</dbReference>
<keyword evidence="2" id="KW-0614">Plasmid</keyword>
<reference evidence="2" key="1">
    <citation type="journal article" date="2008" name="Plasmid">
        <title>The complete sequence and functional analysis of pANL, the large plasmid of the unicellular freshwater cyanobacterium Synechococcus elongatus PCC 7942.</title>
        <authorList>
            <person name="Chen Y."/>
            <person name="Kay Holtman C."/>
            <person name="Magnuson R.D."/>
            <person name="Youderian P.A."/>
            <person name="Golden S.S."/>
        </authorList>
    </citation>
    <scope>NUCLEOTIDE SEQUENCE</scope>
    <source>
        <strain evidence="2">PCC 7942</strain>
        <plasmid evidence="2">pANL</plasmid>
    </source>
</reference>